<dbReference type="InterPro" id="IPR003615">
    <property type="entry name" value="HNH_nuc"/>
</dbReference>
<dbReference type="RefSeq" id="WP_111267655.1">
    <property type="nucleotide sequence ID" value="NZ_CP029843.1"/>
</dbReference>
<organism evidence="2 3">
    <name type="scientific">Marilutibacter maris</name>
    <dbReference type="NCBI Taxonomy" id="1605891"/>
    <lineage>
        <taxon>Bacteria</taxon>
        <taxon>Pseudomonadati</taxon>
        <taxon>Pseudomonadota</taxon>
        <taxon>Gammaproteobacteria</taxon>
        <taxon>Lysobacterales</taxon>
        <taxon>Lysobacteraceae</taxon>
        <taxon>Marilutibacter</taxon>
    </lineage>
</organism>
<sequence length="312" mass="34891">MAFWWVNHKQTRDHEVRGGYLWSPKRNANGAFNQTYENMRLVRPGDIVFSYANGQIGAIGQVIETVSASPKPSEFGHVGDYWSDEGWLVSVYFNDAPKPLRPKAHIERIAPLLPTKYSPIQKTGDGNQGCYLAGISDALGHILLALLGVEAPPVFSPMLAVAEPNAEVLEDLHLVESDTTIPETQRLQLTKARIGQGLFRNRVMSLDPRCRVTGVEDSRLLVASHIKPWRDSSNAERINGFNGIMLSPHIDALFDERLITFEDDGRMRMHPSLSKDVLERWSISPSTKVDRFGPEQAAFLSHHRKAFAARLG</sequence>
<gene>
    <name evidence="2" type="ORF">C9I47_2961</name>
</gene>
<dbReference type="OrthoDB" id="529575at2"/>
<dbReference type="KEGG" id="lmb:C9I47_2961"/>
<dbReference type="EMBL" id="CP029843">
    <property type="protein sequence ID" value="AWV08630.1"/>
    <property type="molecule type" value="Genomic_DNA"/>
</dbReference>
<evidence type="ECO:0000313" key="3">
    <source>
        <dbReference type="Proteomes" id="UP000249447"/>
    </source>
</evidence>
<proteinExistence type="predicted"/>
<reference evidence="2 3" key="1">
    <citation type="submission" date="2018-05" db="EMBL/GenBank/DDBJ databases">
        <title>The complete genome of Lysobacter maris HZ9B, a marine bacterium antagonistic against terrestrial plant pathogens.</title>
        <authorList>
            <person name="Zhang X.-Q."/>
        </authorList>
    </citation>
    <scope>NUCLEOTIDE SEQUENCE [LARGE SCALE GENOMIC DNA]</scope>
    <source>
        <strain evidence="2 3">HZ9B</strain>
    </source>
</reference>
<keyword evidence="3" id="KW-1185">Reference proteome</keyword>
<name>A0A2U9TL32_9GAMM</name>
<evidence type="ECO:0000313" key="2">
    <source>
        <dbReference type="EMBL" id="AWV08630.1"/>
    </source>
</evidence>
<dbReference type="AlphaFoldDB" id="A0A2U9TL32"/>
<dbReference type="Proteomes" id="UP000249447">
    <property type="component" value="Chromosome"/>
</dbReference>
<accession>A0A2U9TL32</accession>
<protein>
    <recommendedName>
        <fullName evidence="1">HNH nuclease domain-containing protein</fullName>
    </recommendedName>
</protein>
<feature type="domain" description="HNH nuclease" evidence="1">
    <location>
        <begin position="210"/>
        <end position="262"/>
    </location>
</feature>
<evidence type="ECO:0000259" key="1">
    <source>
        <dbReference type="Pfam" id="PF13391"/>
    </source>
</evidence>
<dbReference type="Pfam" id="PF13391">
    <property type="entry name" value="HNH_2"/>
    <property type="match status" value="1"/>
</dbReference>